<comment type="caution">
    <text evidence="4">The sequence shown here is derived from an EMBL/GenBank/DDBJ whole genome shotgun (WGS) entry which is preliminary data.</text>
</comment>
<organism evidence="4 5">
    <name type="scientific">Samsonia erythrinae</name>
    <dbReference type="NCBI Taxonomy" id="160434"/>
    <lineage>
        <taxon>Bacteria</taxon>
        <taxon>Pseudomonadati</taxon>
        <taxon>Pseudomonadota</taxon>
        <taxon>Gammaproteobacteria</taxon>
        <taxon>Enterobacterales</taxon>
        <taxon>Pectobacteriaceae</taxon>
        <taxon>Samsonia</taxon>
    </lineage>
</organism>
<evidence type="ECO:0000259" key="3">
    <source>
        <dbReference type="PROSITE" id="PS50977"/>
    </source>
</evidence>
<dbReference type="Gene3D" id="1.10.357.10">
    <property type="entry name" value="Tetracycline Repressor, domain 2"/>
    <property type="match status" value="1"/>
</dbReference>
<dbReference type="PRINTS" id="PR00455">
    <property type="entry name" value="HTHTETR"/>
</dbReference>
<dbReference type="InterPro" id="IPR009057">
    <property type="entry name" value="Homeodomain-like_sf"/>
</dbReference>
<dbReference type="OrthoDB" id="5816932at2"/>
<evidence type="ECO:0000256" key="1">
    <source>
        <dbReference type="ARBA" id="ARBA00023125"/>
    </source>
</evidence>
<dbReference type="InterPro" id="IPR050624">
    <property type="entry name" value="HTH-type_Tx_Regulator"/>
</dbReference>
<dbReference type="PANTHER" id="PTHR43479:SF11">
    <property type="entry name" value="ACREF_ENVCD OPERON REPRESSOR-RELATED"/>
    <property type="match status" value="1"/>
</dbReference>
<reference evidence="4 5" key="1">
    <citation type="submission" date="2019-03" db="EMBL/GenBank/DDBJ databases">
        <title>Genomic Encyclopedia of Type Strains, Phase IV (KMG-IV): sequencing the most valuable type-strain genomes for metagenomic binning, comparative biology and taxonomic classification.</title>
        <authorList>
            <person name="Goeker M."/>
        </authorList>
    </citation>
    <scope>NUCLEOTIDE SEQUENCE [LARGE SCALE GENOMIC DNA]</scope>
    <source>
        <strain evidence="4 5">DSM 16730</strain>
    </source>
</reference>
<dbReference type="InterPro" id="IPR001647">
    <property type="entry name" value="HTH_TetR"/>
</dbReference>
<accession>A0A4R3VT24</accession>
<dbReference type="PROSITE" id="PS50977">
    <property type="entry name" value="HTH_TETR_2"/>
    <property type="match status" value="1"/>
</dbReference>
<gene>
    <name evidence="4" type="ORF">EDC54_10180</name>
</gene>
<dbReference type="PANTHER" id="PTHR43479">
    <property type="entry name" value="ACREF/ENVCD OPERON REPRESSOR-RELATED"/>
    <property type="match status" value="1"/>
</dbReference>
<feature type="domain" description="HTH tetR-type" evidence="3">
    <location>
        <begin position="14"/>
        <end position="74"/>
    </location>
</feature>
<dbReference type="Proteomes" id="UP000295433">
    <property type="component" value="Unassembled WGS sequence"/>
</dbReference>
<dbReference type="EMBL" id="SMBY01000001">
    <property type="protein sequence ID" value="TCV08580.1"/>
    <property type="molecule type" value="Genomic_DNA"/>
</dbReference>
<dbReference type="AlphaFoldDB" id="A0A4R3VT24"/>
<proteinExistence type="predicted"/>
<evidence type="ECO:0000313" key="4">
    <source>
        <dbReference type="EMBL" id="TCV08580.1"/>
    </source>
</evidence>
<dbReference type="Pfam" id="PF00440">
    <property type="entry name" value="TetR_N"/>
    <property type="match status" value="1"/>
</dbReference>
<protein>
    <submittedName>
        <fullName evidence="4">TetR family transcriptional regulator</fullName>
    </submittedName>
</protein>
<evidence type="ECO:0000256" key="2">
    <source>
        <dbReference type="PROSITE-ProRule" id="PRU00335"/>
    </source>
</evidence>
<dbReference type="RefSeq" id="WP_132452180.1">
    <property type="nucleotide sequence ID" value="NZ_JAWIZJ010000001.1"/>
</dbReference>
<feature type="DNA-binding region" description="H-T-H motif" evidence="2">
    <location>
        <begin position="37"/>
        <end position="56"/>
    </location>
</feature>
<evidence type="ECO:0000313" key="5">
    <source>
        <dbReference type="Proteomes" id="UP000295433"/>
    </source>
</evidence>
<sequence>MSHSQANDTRIKSQERRKQVIDAAAKCFRKEGIHGCSIAKISKVSGMSPGHIYYHFANKEAIVEALVKQQENSLLDLIKDIKTSPLEEDMVDVLIRHTAENVERHTDEKFVGLWLEIAAESARNPAVAELLKQSRNSIMKQFNEQLSLRCQVKSEKEMLRLQASMEIMSAIFVGLAVNTPQQDPENKIDNSLLIEILNDMTNYLFSTKN</sequence>
<name>A0A4R3VT24_9GAMM</name>
<keyword evidence="5" id="KW-1185">Reference proteome</keyword>
<dbReference type="GO" id="GO:0003677">
    <property type="term" value="F:DNA binding"/>
    <property type="evidence" value="ECO:0007669"/>
    <property type="project" value="UniProtKB-UniRule"/>
</dbReference>
<keyword evidence="1 2" id="KW-0238">DNA-binding</keyword>
<dbReference type="SUPFAM" id="SSF46689">
    <property type="entry name" value="Homeodomain-like"/>
    <property type="match status" value="1"/>
</dbReference>